<dbReference type="Gene3D" id="3.90.210.10">
    <property type="entry name" value="Heat-Labile Enterotoxin, subunit A"/>
    <property type="match status" value="1"/>
</dbReference>
<dbReference type="SUPFAM" id="SSF56399">
    <property type="entry name" value="ADP-ribosylation"/>
    <property type="match status" value="1"/>
</dbReference>
<organism evidence="2 3">
    <name type="scientific">Noviluteimonas gilva</name>
    <dbReference type="NCBI Taxonomy" id="2682097"/>
    <lineage>
        <taxon>Bacteria</taxon>
        <taxon>Pseudomonadati</taxon>
        <taxon>Pseudomonadota</taxon>
        <taxon>Gammaproteobacteria</taxon>
        <taxon>Lysobacterales</taxon>
        <taxon>Lysobacteraceae</taxon>
        <taxon>Noviluteimonas</taxon>
    </lineage>
</organism>
<gene>
    <name evidence="2" type="ORF">GN331_07500</name>
</gene>
<dbReference type="AlphaFoldDB" id="A0A7C9HS08"/>
<feature type="signal peptide" evidence="1">
    <location>
        <begin position="1"/>
        <end position="22"/>
    </location>
</feature>
<proteinExistence type="predicted"/>
<protein>
    <recommendedName>
        <fullName evidence="4">Pertussis toxin subunit 1</fullName>
    </recommendedName>
</protein>
<evidence type="ECO:0008006" key="4">
    <source>
        <dbReference type="Google" id="ProtNLM"/>
    </source>
</evidence>
<dbReference type="GO" id="GO:0003950">
    <property type="term" value="F:NAD+ poly-ADP-ribosyltransferase activity"/>
    <property type="evidence" value="ECO:0007669"/>
    <property type="project" value="InterPro"/>
</dbReference>
<reference evidence="2 3" key="1">
    <citation type="submission" date="2019-12" db="EMBL/GenBank/DDBJ databases">
        <authorList>
            <person name="Xu J."/>
        </authorList>
    </citation>
    <scope>NUCLEOTIDE SEQUENCE [LARGE SCALE GENOMIC DNA]</scope>
    <source>
        <strain evidence="2 3">HX-5-24</strain>
    </source>
</reference>
<dbReference type="Proteomes" id="UP000479692">
    <property type="component" value="Unassembled WGS sequence"/>
</dbReference>
<keyword evidence="3" id="KW-1185">Reference proteome</keyword>
<evidence type="ECO:0000313" key="2">
    <source>
        <dbReference type="EMBL" id="MUV14053.1"/>
    </source>
</evidence>
<dbReference type="EMBL" id="WOXT01000002">
    <property type="protein sequence ID" value="MUV14053.1"/>
    <property type="molecule type" value="Genomic_DNA"/>
</dbReference>
<comment type="caution">
    <text evidence="2">The sequence shown here is derived from an EMBL/GenBank/DDBJ whole genome shotgun (WGS) entry which is preliminary data.</text>
</comment>
<evidence type="ECO:0000256" key="1">
    <source>
        <dbReference type="SAM" id="SignalP"/>
    </source>
</evidence>
<accession>A0A7C9HS08</accession>
<dbReference type="InterPro" id="IPR003898">
    <property type="entry name" value="Borpert_toxA"/>
</dbReference>
<dbReference type="GO" id="GO:0005576">
    <property type="term" value="C:extracellular region"/>
    <property type="evidence" value="ECO:0007669"/>
    <property type="project" value="InterPro"/>
</dbReference>
<sequence length="277" mass="29755">MSRILSMLLAAACLLPALDAVAQPLPEPIKLVYRADSRPPEDMFASGFFGRGSNMDLLAHTLGGSCEETNLARASTWVSMSAEHETAIGFATGRLEGIEENGPEHSMWIYTIRPDETYLDVRSVIQSAAFAGWYGQQGYTSAQGDTLAHLLYSTLLGSEREVVAHYVAPANIVSAQNVYFNEGGYNLVRGTIATNPCYRALDTQASDVVADLHAFVPAASIRDDYDSDSDSEGSCSMSCDGSVESASSRSPLAVAPRSAHCKVRNGFSPMLLDIIND</sequence>
<dbReference type="RefSeq" id="WP_156641382.1">
    <property type="nucleotide sequence ID" value="NZ_WOXT01000002.1"/>
</dbReference>
<feature type="chain" id="PRO_5028889254" description="Pertussis toxin subunit 1" evidence="1">
    <location>
        <begin position="23"/>
        <end position="277"/>
    </location>
</feature>
<evidence type="ECO:0000313" key="3">
    <source>
        <dbReference type="Proteomes" id="UP000479692"/>
    </source>
</evidence>
<keyword evidence="1" id="KW-0732">Signal</keyword>
<name>A0A7C9HS08_9GAMM</name>
<dbReference type="Pfam" id="PF02917">
    <property type="entry name" value="Pertussis_S1"/>
    <property type="match status" value="1"/>
</dbReference>